<evidence type="ECO:0000313" key="3">
    <source>
        <dbReference type="Proteomes" id="UP000269692"/>
    </source>
</evidence>
<protein>
    <submittedName>
        <fullName evidence="2">Uncharacterized protein</fullName>
    </submittedName>
</protein>
<feature type="transmembrane region" description="Helical" evidence="1">
    <location>
        <begin position="102"/>
        <end position="125"/>
    </location>
</feature>
<reference evidence="2 3" key="1">
    <citation type="submission" date="2018-10" db="EMBL/GenBank/DDBJ databases">
        <title>Xanthobacter tagetidis genome sequencing and assembly.</title>
        <authorList>
            <person name="Maclea K.S."/>
            <person name="Goen A.E."/>
            <person name="Fatima S.A."/>
        </authorList>
    </citation>
    <scope>NUCLEOTIDE SEQUENCE [LARGE SCALE GENOMIC DNA]</scope>
    <source>
        <strain evidence="2 3">ATCC 700314</strain>
    </source>
</reference>
<feature type="transmembrane region" description="Helical" evidence="1">
    <location>
        <begin position="42"/>
        <end position="61"/>
    </location>
</feature>
<comment type="caution">
    <text evidence="2">The sequence shown here is derived from an EMBL/GenBank/DDBJ whole genome shotgun (WGS) entry which is preliminary data.</text>
</comment>
<feature type="transmembrane region" description="Helical" evidence="1">
    <location>
        <begin position="67"/>
        <end position="90"/>
    </location>
</feature>
<feature type="transmembrane region" description="Helical" evidence="1">
    <location>
        <begin position="131"/>
        <end position="154"/>
    </location>
</feature>
<dbReference type="Proteomes" id="UP000269692">
    <property type="component" value="Unassembled WGS sequence"/>
</dbReference>
<keyword evidence="1" id="KW-0812">Transmembrane</keyword>
<gene>
    <name evidence="2" type="ORF">D9R14_04075</name>
</gene>
<keyword evidence="1" id="KW-1133">Transmembrane helix</keyword>
<keyword evidence="3" id="KW-1185">Reference proteome</keyword>
<dbReference type="AlphaFoldDB" id="A0A3L7AM88"/>
<proteinExistence type="predicted"/>
<feature type="transmembrane region" description="Helical" evidence="1">
    <location>
        <begin position="6"/>
        <end position="30"/>
    </location>
</feature>
<dbReference type="OrthoDB" id="796138at2"/>
<evidence type="ECO:0000313" key="2">
    <source>
        <dbReference type="EMBL" id="RLP81174.1"/>
    </source>
</evidence>
<dbReference type="RefSeq" id="WP_121622026.1">
    <property type="nucleotide sequence ID" value="NZ_JACIIW010000003.1"/>
</dbReference>
<name>A0A3L7AM88_9HYPH</name>
<evidence type="ECO:0000256" key="1">
    <source>
        <dbReference type="SAM" id="Phobius"/>
    </source>
</evidence>
<organism evidence="2 3">
    <name type="scientific">Xanthobacter tagetidis</name>
    <dbReference type="NCBI Taxonomy" id="60216"/>
    <lineage>
        <taxon>Bacteria</taxon>
        <taxon>Pseudomonadati</taxon>
        <taxon>Pseudomonadota</taxon>
        <taxon>Alphaproteobacteria</taxon>
        <taxon>Hyphomicrobiales</taxon>
        <taxon>Xanthobacteraceae</taxon>
        <taxon>Xanthobacter</taxon>
    </lineage>
</organism>
<accession>A0A3L7AM88</accession>
<keyword evidence="1" id="KW-0472">Membrane</keyword>
<dbReference type="EMBL" id="RCTF01000002">
    <property type="protein sequence ID" value="RLP81174.1"/>
    <property type="molecule type" value="Genomic_DNA"/>
</dbReference>
<sequence length="159" mass="16461">MDAWGDFFAAMVGGASALLGLLFVGLSLNLERILAASGLASRALLALVLLLVATVLSLVFLMPGLGLLTHGLLVVAAATPLFIAGSYICITNAASEKRSRLVVGMNLVLFELAALPYLAGGVLLIRGDGSGIYWIAAAQVLSIVKAAAEAWVLLVEIKR</sequence>